<comment type="caution">
    <text evidence="1">The sequence shown here is derived from an EMBL/GenBank/DDBJ whole genome shotgun (WGS) entry which is preliminary data.</text>
</comment>
<evidence type="ECO:0000313" key="1">
    <source>
        <dbReference type="EMBL" id="CAH2002119.1"/>
    </source>
</evidence>
<dbReference type="EMBL" id="CAKOFQ010007482">
    <property type="protein sequence ID" value="CAH2002119.1"/>
    <property type="molecule type" value="Genomic_DNA"/>
</dbReference>
<name>A0A9P0PYM2_ACAOB</name>
<sequence length="46" mass="5230">MRQLLLLVTGTFDHAKVKKSLGHRSGQYGGWSNNSTFSSLKYRLVF</sequence>
<keyword evidence="2" id="KW-1185">Reference proteome</keyword>
<accession>A0A9P0PYM2</accession>
<evidence type="ECO:0000313" key="2">
    <source>
        <dbReference type="Proteomes" id="UP001152888"/>
    </source>
</evidence>
<reference evidence="1" key="1">
    <citation type="submission" date="2022-03" db="EMBL/GenBank/DDBJ databases">
        <authorList>
            <person name="Sayadi A."/>
        </authorList>
    </citation>
    <scope>NUCLEOTIDE SEQUENCE</scope>
</reference>
<organism evidence="1 2">
    <name type="scientific">Acanthoscelides obtectus</name>
    <name type="common">Bean weevil</name>
    <name type="synonym">Bruchus obtectus</name>
    <dbReference type="NCBI Taxonomy" id="200917"/>
    <lineage>
        <taxon>Eukaryota</taxon>
        <taxon>Metazoa</taxon>
        <taxon>Ecdysozoa</taxon>
        <taxon>Arthropoda</taxon>
        <taxon>Hexapoda</taxon>
        <taxon>Insecta</taxon>
        <taxon>Pterygota</taxon>
        <taxon>Neoptera</taxon>
        <taxon>Endopterygota</taxon>
        <taxon>Coleoptera</taxon>
        <taxon>Polyphaga</taxon>
        <taxon>Cucujiformia</taxon>
        <taxon>Chrysomeloidea</taxon>
        <taxon>Chrysomelidae</taxon>
        <taxon>Bruchinae</taxon>
        <taxon>Bruchini</taxon>
        <taxon>Acanthoscelides</taxon>
    </lineage>
</organism>
<dbReference type="AlphaFoldDB" id="A0A9P0PYM2"/>
<dbReference type="Proteomes" id="UP001152888">
    <property type="component" value="Unassembled WGS sequence"/>
</dbReference>
<gene>
    <name evidence="1" type="ORF">ACAOBT_LOCUS26614</name>
</gene>
<proteinExistence type="predicted"/>
<protein>
    <submittedName>
        <fullName evidence="1">Uncharacterized protein</fullName>
    </submittedName>
</protein>